<evidence type="ECO:0000313" key="15">
    <source>
        <dbReference type="Proteomes" id="UP000218231"/>
    </source>
</evidence>
<evidence type="ECO:0000256" key="7">
    <source>
        <dbReference type="ARBA" id="ARBA00022989"/>
    </source>
</evidence>
<dbReference type="Pfam" id="PF13855">
    <property type="entry name" value="LRR_8"/>
    <property type="match status" value="6"/>
</dbReference>
<keyword evidence="5 12" id="KW-0732">Signal</keyword>
<evidence type="ECO:0000256" key="8">
    <source>
        <dbReference type="ARBA" id="ARBA00023136"/>
    </source>
</evidence>
<dbReference type="PRINTS" id="PR00019">
    <property type="entry name" value="LEURICHRPT"/>
</dbReference>
<evidence type="ECO:0000256" key="1">
    <source>
        <dbReference type="ARBA" id="ARBA00004167"/>
    </source>
</evidence>
<dbReference type="Gene3D" id="3.40.50.10140">
    <property type="entry name" value="Toll/interleukin-1 receptor homology (TIR) domain"/>
    <property type="match status" value="1"/>
</dbReference>
<evidence type="ECO:0000256" key="12">
    <source>
        <dbReference type="SAM" id="SignalP"/>
    </source>
</evidence>
<comment type="caution">
    <text evidence="14">The sequence shown here is derived from an EMBL/GenBank/DDBJ whole genome shotgun (WGS) entry which is preliminary data.</text>
</comment>
<dbReference type="SUPFAM" id="SSF52200">
    <property type="entry name" value="Toll/Interleukin receptor TIR domain"/>
    <property type="match status" value="1"/>
</dbReference>
<evidence type="ECO:0000256" key="5">
    <source>
        <dbReference type="ARBA" id="ARBA00022729"/>
    </source>
</evidence>
<evidence type="ECO:0000256" key="11">
    <source>
        <dbReference type="SAM" id="Phobius"/>
    </source>
</evidence>
<feature type="domain" description="TIR" evidence="13">
    <location>
        <begin position="1028"/>
        <end position="1165"/>
    </location>
</feature>
<evidence type="ECO:0000256" key="3">
    <source>
        <dbReference type="ARBA" id="ARBA00022614"/>
    </source>
</evidence>
<dbReference type="SMART" id="SM00255">
    <property type="entry name" value="TIR"/>
    <property type="match status" value="1"/>
</dbReference>
<keyword evidence="3" id="KW-0433">Leucine-rich repeat</keyword>
<dbReference type="PROSITE" id="PS51450">
    <property type="entry name" value="LRR"/>
    <property type="match status" value="7"/>
</dbReference>
<dbReference type="PROSITE" id="PS50104">
    <property type="entry name" value="TIR"/>
    <property type="match status" value="1"/>
</dbReference>
<dbReference type="SMART" id="SM00369">
    <property type="entry name" value="LRR_TYP"/>
    <property type="match status" value="18"/>
</dbReference>
<gene>
    <name evidence="14" type="ORF">WR25_10513</name>
</gene>
<evidence type="ECO:0000256" key="10">
    <source>
        <dbReference type="ARBA" id="ARBA00023180"/>
    </source>
</evidence>
<name>A0A2A2JZ17_9BILA</name>
<keyword evidence="7 11" id="KW-1133">Transmembrane helix</keyword>
<evidence type="ECO:0000256" key="6">
    <source>
        <dbReference type="ARBA" id="ARBA00022737"/>
    </source>
</evidence>
<dbReference type="GO" id="GO:0007165">
    <property type="term" value="P:signal transduction"/>
    <property type="evidence" value="ECO:0007669"/>
    <property type="project" value="InterPro"/>
</dbReference>
<evidence type="ECO:0000256" key="4">
    <source>
        <dbReference type="ARBA" id="ARBA00022692"/>
    </source>
</evidence>
<keyword evidence="4 11" id="KW-0812">Transmembrane</keyword>
<dbReference type="EMBL" id="LIAE01010038">
    <property type="protein sequence ID" value="PAV66789.1"/>
    <property type="molecule type" value="Genomic_DNA"/>
</dbReference>
<dbReference type="Pfam" id="PF13306">
    <property type="entry name" value="LRR_5"/>
    <property type="match status" value="1"/>
</dbReference>
<evidence type="ECO:0000259" key="13">
    <source>
        <dbReference type="PROSITE" id="PS50104"/>
    </source>
</evidence>
<evidence type="ECO:0000256" key="2">
    <source>
        <dbReference type="ARBA" id="ARBA00009634"/>
    </source>
</evidence>
<dbReference type="PANTHER" id="PTHR24365">
    <property type="entry name" value="TOLL-LIKE RECEPTOR"/>
    <property type="match status" value="1"/>
</dbReference>
<dbReference type="InterPro" id="IPR001611">
    <property type="entry name" value="Leu-rich_rpt"/>
</dbReference>
<dbReference type="SUPFAM" id="SSF52058">
    <property type="entry name" value="L domain-like"/>
    <property type="match status" value="4"/>
</dbReference>
<dbReference type="Pfam" id="PF13676">
    <property type="entry name" value="TIR_2"/>
    <property type="match status" value="1"/>
</dbReference>
<comment type="subcellular location">
    <subcellularLocation>
        <location evidence="1">Membrane</location>
        <topology evidence="1">Single-pass membrane protein</topology>
    </subcellularLocation>
</comment>
<keyword evidence="8 11" id="KW-0472">Membrane</keyword>
<dbReference type="OrthoDB" id="2015831at2759"/>
<feature type="chain" id="PRO_5013036538" description="TIR domain-containing protein" evidence="12">
    <location>
        <begin position="18"/>
        <end position="1192"/>
    </location>
</feature>
<sequence>MIISLILLLLKAANIYAQYRCPTGCDCLPDPILPTSALISCHWTSFPDSFKFSNSSQIRSIQIFCDAPFQLPETTFKGLSSLQQLKLENCRTKELAPKIFEDLTNLRNLELTKLNPIDGSFTLSDEVLSPLARLEQLHVTNSKLPYLPQKIYCALPNLQVVNMSGNSLLSMAADKQCMGSQIIIADFSRNSIGQLGDDTHTLPAVRHLNLAHNTLTTISEGELGVNRLIQELNLEDNIITQANDLPDTIVDLNLASNHFDSIPDAIIRLRHLTSLNLSSNLLGDINSTMGLNSTSLEKLDLSHNKLTKVATSFYERSLQSLTFLRLDFNLISKIDEAAFQNYSKLQTLNLGSNRIEVVKNGAFSGLQQLALLNLGNNTLHTIEPSVFDGISIDTLDLSHNGFTEAPMAIGQLFKLKKINLSWNKISKLYQFVFKQIPHLHSIDLSHNELQSVGPYIFSDCASLTHLDLSSNRISLLFKDAFSKCPQLKRLNLSDNRISSYEDSLSQASSVKKLDLSSNKLELLQWSALPAKLEYLTADNNHITLLAAAENSNVRFVSLRENLITQIVSDQIPNSIETLDVAHNKINHIGKMTFSSKSALKTLNLTDNALKSVHIDSLKVIEGVHPVEVHLLLNPLTCSCDMDWIKDREVTRRKVILLEQEKTQCIHPVDGRILKINEVEKADFLCDYSQICEPDCICCQYANCDCKATCPNSCRCFRDSTYKTNIVNCEGNSSSISKPISLTDLPQSATHIFISKLPLTILKSNSFVNRRKLQQLRLNSTGLTTIQPKAFHLLPSLKLLDLSENKLTTLTGDEFQKTPQISHLFLNGNLMQTIEKSLLEKLPTLKFVTLHQNLIPYPPEHLSQLESISLAGNPLRCDCVQRGPAPLYSVRSAPFWFAKNRNRVVDAERVECMENITRSFHDNDTTILSAYPPNIGHDIFTMPMDEFLRDFNVSICVPHSTGFFGADPQNSILYIVLGGSALLLIVTLILLGVALIRKTHDAMNQRRYKTSSLNCSSTPGSSPLPLPLISYHAFVSYSKKDEKLITDQLVRPLEEDDYQLCLLHRDGPIYNSNIHSISDELIDQMHASQCLILVLTKNFLENEWKTLQIKTSHQLFAKNRTKRLIAILGENVQPNALDDELGGILRKNTCIRIKDHLFWSLLRSSLPPRLTPPPSDASQIYSDIYGIVPSAIV</sequence>
<proteinExistence type="inferred from homology"/>
<dbReference type="AlphaFoldDB" id="A0A2A2JZ17"/>
<dbReference type="STRING" id="2018661.A0A2A2JZ17"/>
<keyword evidence="15" id="KW-1185">Reference proteome</keyword>
<feature type="signal peptide" evidence="12">
    <location>
        <begin position="1"/>
        <end position="17"/>
    </location>
</feature>
<evidence type="ECO:0000256" key="9">
    <source>
        <dbReference type="ARBA" id="ARBA00023170"/>
    </source>
</evidence>
<dbReference type="Proteomes" id="UP000218231">
    <property type="component" value="Unassembled WGS sequence"/>
</dbReference>
<dbReference type="GO" id="GO:0038023">
    <property type="term" value="F:signaling receptor activity"/>
    <property type="evidence" value="ECO:0007669"/>
    <property type="project" value="TreeGrafter"/>
</dbReference>
<dbReference type="InterPro" id="IPR026906">
    <property type="entry name" value="LRR_5"/>
</dbReference>
<dbReference type="InterPro" id="IPR032675">
    <property type="entry name" value="LRR_dom_sf"/>
</dbReference>
<protein>
    <recommendedName>
        <fullName evidence="13">TIR domain-containing protein</fullName>
    </recommendedName>
</protein>
<dbReference type="Gene3D" id="3.80.10.10">
    <property type="entry name" value="Ribonuclease Inhibitor"/>
    <property type="match status" value="6"/>
</dbReference>
<dbReference type="InterPro" id="IPR000157">
    <property type="entry name" value="TIR_dom"/>
</dbReference>
<dbReference type="InterPro" id="IPR035897">
    <property type="entry name" value="Toll_tir_struct_dom_sf"/>
</dbReference>
<comment type="similarity">
    <text evidence="2">Belongs to the Toll-like receptor family.</text>
</comment>
<evidence type="ECO:0000313" key="14">
    <source>
        <dbReference type="EMBL" id="PAV66789.1"/>
    </source>
</evidence>
<reference evidence="14 15" key="1">
    <citation type="journal article" date="2017" name="Curr. Biol.">
        <title>Genome architecture and evolution of a unichromosomal asexual nematode.</title>
        <authorList>
            <person name="Fradin H."/>
            <person name="Zegar C."/>
            <person name="Gutwein M."/>
            <person name="Lucas J."/>
            <person name="Kovtun M."/>
            <person name="Corcoran D."/>
            <person name="Baugh L.R."/>
            <person name="Kiontke K."/>
            <person name="Gunsalus K."/>
            <person name="Fitch D.H."/>
            <person name="Piano F."/>
        </authorList>
    </citation>
    <scope>NUCLEOTIDE SEQUENCE [LARGE SCALE GENOMIC DNA]</scope>
    <source>
        <strain evidence="14">PF1309</strain>
    </source>
</reference>
<dbReference type="PANTHER" id="PTHR24365:SF541">
    <property type="entry name" value="PROTEIN TOLL-RELATED"/>
    <property type="match status" value="1"/>
</dbReference>
<dbReference type="FunFam" id="3.80.10.10:FF:001164">
    <property type="entry name" value="GH01279p"/>
    <property type="match status" value="1"/>
</dbReference>
<feature type="transmembrane region" description="Helical" evidence="11">
    <location>
        <begin position="971"/>
        <end position="995"/>
    </location>
</feature>
<keyword evidence="10" id="KW-0325">Glycoprotein</keyword>
<dbReference type="InterPro" id="IPR003591">
    <property type="entry name" value="Leu-rich_rpt_typical-subtyp"/>
</dbReference>
<dbReference type="GO" id="GO:0005886">
    <property type="term" value="C:plasma membrane"/>
    <property type="evidence" value="ECO:0007669"/>
    <property type="project" value="TreeGrafter"/>
</dbReference>
<keyword evidence="6" id="KW-0677">Repeat</keyword>
<accession>A0A2A2JZ17</accession>
<organism evidence="14 15">
    <name type="scientific">Diploscapter pachys</name>
    <dbReference type="NCBI Taxonomy" id="2018661"/>
    <lineage>
        <taxon>Eukaryota</taxon>
        <taxon>Metazoa</taxon>
        <taxon>Ecdysozoa</taxon>
        <taxon>Nematoda</taxon>
        <taxon>Chromadorea</taxon>
        <taxon>Rhabditida</taxon>
        <taxon>Rhabditina</taxon>
        <taxon>Rhabditomorpha</taxon>
        <taxon>Rhabditoidea</taxon>
        <taxon>Rhabditidae</taxon>
        <taxon>Diploscapter</taxon>
    </lineage>
</organism>
<keyword evidence="9" id="KW-0675">Receptor</keyword>